<name>A0A225DVC7_9BACT</name>
<evidence type="ECO:0000256" key="1">
    <source>
        <dbReference type="SAM" id="MobiDB-lite"/>
    </source>
</evidence>
<protein>
    <submittedName>
        <fullName evidence="2">Uncharacterized protein</fullName>
    </submittedName>
</protein>
<sequence length="72" mass="8232">MIQKLFDRHADLFPVRPQGGCYFAPHRHAGFVDKVQVMLGRLNGQILRFPVRPGRARGTGASRRRWPPGWPP</sequence>
<accession>A0A225DVC7</accession>
<gene>
    <name evidence="2" type="ORF">FRUB_05046</name>
</gene>
<dbReference type="Proteomes" id="UP000214646">
    <property type="component" value="Unassembled WGS sequence"/>
</dbReference>
<feature type="region of interest" description="Disordered" evidence="1">
    <location>
        <begin position="53"/>
        <end position="72"/>
    </location>
</feature>
<evidence type="ECO:0000313" key="2">
    <source>
        <dbReference type="EMBL" id="OWK40127.1"/>
    </source>
</evidence>
<dbReference type="EMBL" id="NIDE01000008">
    <property type="protein sequence ID" value="OWK40127.1"/>
    <property type="molecule type" value="Genomic_DNA"/>
</dbReference>
<organism evidence="2 3">
    <name type="scientific">Fimbriiglobus ruber</name>
    <dbReference type="NCBI Taxonomy" id="1908690"/>
    <lineage>
        <taxon>Bacteria</taxon>
        <taxon>Pseudomonadati</taxon>
        <taxon>Planctomycetota</taxon>
        <taxon>Planctomycetia</taxon>
        <taxon>Gemmatales</taxon>
        <taxon>Gemmataceae</taxon>
        <taxon>Fimbriiglobus</taxon>
    </lineage>
</organism>
<reference evidence="3" key="1">
    <citation type="submission" date="2017-06" db="EMBL/GenBank/DDBJ databases">
        <title>Genome analysis of Fimbriiglobus ruber SP5, the first member of the order Planctomycetales with confirmed chitinolytic capability.</title>
        <authorList>
            <person name="Ravin N.V."/>
            <person name="Rakitin A.L."/>
            <person name="Ivanova A.A."/>
            <person name="Beletsky A.V."/>
            <person name="Kulichevskaya I.S."/>
            <person name="Mardanov A.V."/>
            <person name="Dedysh S.N."/>
        </authorList>
    </citation>
    <scope>NUCLEOTIDE SEQUENCE [LARGE SCALE GENOMIC DNA]</scope>
    <source>
        <strain evidence="3">SP5</strain>
    </source>
</reference>
<keyword evidence="3" id="KW-1185">Reference proteome</keyword>
<comment type="caution">
    <text evidence="2">The sequence shown here is derived from an EMBL/GenBank/DDBJ whole genome shotgun (WGS) entry which is preliminary data.</text>
</comment>
<evidence type="ECO:0000313" key="3">
    <source>
        <dbReference type="Proteomes" id="UP000214646"/>
    </source>
</evidence>
<dbReference type="AlphaFoldDB" id="A0A225DVC7"/>
<proteinExistence type="predicted"/>